<evidence type="ECO:0000259" key="2">
    <source>
        <dbReference type="Pfam" id="PF20163"/>
    </source>
</evidence>
<name>A0AB34KB68_9PEZI</name>
<sequence>MASPEIDYSAIDAFEPVELLQLPETHSYRSRQSSLEVDRDNHGLLKSTPTVHSALSTTETDKGFVTTIKNIRQRLRGWRSGVLLSSAMANFVLVVNCVAAITIHSKYGTKDGVSTAFEGDRHVANQWFLGLHVVINALSSFLLSASNYTMQVINAPGAQSVTRRMLVAIGWT</sequence>
<comment type="caution">
    <text evidence="3">The sequence shown here is derived from an EMBL/GenBank/DDBJ whole genome shotgun (WGS) entry which is preliminary data.</text>
</comment>
<organism evidence="3 4">
    <name type="scientific">Cladosporium halotolerans</name>
    <dbReference type="NCBI Taxonomy" id="1052096"/>
    <lineage>
        <taxon>Eukaryota</taxon>
        <taxon>Fungi</taxon>
        <taxon>Dikarya</taxon>
        <taxon>Ascomycota</taxon>
        <taxon>Pezizomycotina</taxon>
        <taxon>Dothideomycetes</taxon>
        <taxon>Dothideomycetidae</taxon>
        <taxon>Cladosporiales</taxon>
        <taxon>Cladosporiaceae</taxon>
        <taxon>Cladosporium</taxon>
    </lineage>
</organism>
<feature type="transmembrane region" description="Helical" evidence="1">
    <location>
        <begin position="124"/>
        <end position="143"/>
    </location>
</feature>
<proteinExistence type="predicted"/>
<dbReference type="InterPro" id="IPR046623">
    <property type="entry name" value="DUF6536"/>
</dbReference>
<dbReference type="GeneID" id="96010509"/>
<dbReference type="AlphaFoldDB" id="A0AB34KB68"/>
<protein>
    <recommendedName>
        <fullName evidence="2">DUF6536 domain-containing protein</fullName>
    </recommendedName>
</protein>
<evidence type="ECO:0000313" key="3">
    <source>
        <dbReference type="EMBL" id="KAL1582180.1"/>
    </source>
</evidence>
<keyword evidence="4" id="KW-1185">Reference proteome</keyword>
<feature type="transmembrane region" description="Helical" evidence="1">
    <location>
        <begin position="82"/>
        <end position="104"/>
    </location>
</feature>
<evidence type="ECO:0000313" key="4">
    <source>
        <dbReference type="Proteomes" id="UP000803884"/>
    </source>
</evidence>
<dbReference type="Proteomes" id="UP000803884">
    <property type="component" value="Unassembled WGS sequence"/>
</dbReference>
<keyword evidence="1" id="KW-1133">Transmembrane helix</keyword>
<feature type="domain" description="DUF6536" evidence="2">
    <location>
        <begin position="78"/>
        <end position="162"/>
    </location>
</feature>
<dbReference type="Pfam" id="PF20163">
    <property type="entry name" value="DUF6536"/>
    <property type="match status" value="1"/>
</dbReference>
<dbReference type="PANTHER" id="PTHR35395">
    <property type="entry name" value="DUF6536 DOMAIN-CONTAINING PROTEIN"/>
    <property type="match status" value="1"/>
</dbReference>
<gene>
    <name evidence="3" type="ORF">WHR41_09067</name>
</gene>
<accession>A0AB34KB68</accession>
<dbReference type="RefSeq" id="XP_069225287.1">
    <property type="nucleotide sequence ID" value="XM_069377671.1"/>
</dbReference>
<dbReference type="PANTHER" id="PTHR35395:SF1">
    <property type="entry name" value="DUF6536 DOMAIN-CONTAINING PROTEIN"/>
    <property type="match status" value="1"/>
</dbReference>
<evidence type="ECO:0000256" key="1">
    <source>
        <dbReference type="SAM" id="Phobius"/>
    </source>
</evidence>
<dbReference type="EMBL" id="JAAQHG020000061">
    <property type="protein sequence ID" value="KAL1582180.1"/>
    <property type="molecule type" value="Genomic_DNA"/>
</dbReference>
<reference evidence="3 4" key="1">
    <citation type="journal article" date="2020" name="Microbiol. Resour. Announc.">
        <title>Draft Genome Sequence of a Cladosporium Species Isolated from the Mesophotic Ascidian Didemnum maculosum.</title>
        <authorList>
            <person name="Gioti A."/>
            <person name="Siaperas R."/>
            <person name="Nikolaivits E."/>
            <person name="Le Goff G."/>
            <person name="Ouazzani J."/>
            <person name="Kotoulas G."/>
            <person name="Topakas E."/>
        </authorList>
    </citation>
    <scope>NUCLEOTIDE SEQUENCE [LARGE SCALE GENOMIC DNA]</scope>
    <source>
        <strain evidence="3 4">TM138-S3</strain>
    </source>
</reference>
<keyword evidence="1" id="KW-0472">Membrane</keyword>
<keyword evidence="1" id="KW-0812">Transmembrane</keyword>